<accession>A0A5C2RNL5</accession>
<reference evidence="2" key="1">
    <citation type="journal article" date="2018" name="Genome Biol. Evol.">
        <title>Genomics and development of Lentinus tigrinus, a white-rot wood-decaying mushroom with dimorphic fruiting bodies.</title>
        <authorList>
            <person name="Wu B."/>
            <person name="Xu Z."/>
            <person name="Knudson A."/>
            <person name="Carlson A."/>
            <person name="Chen N."/>
            <person name="Kovaka S."/>
            <person name="LaButti K."/>
            <person name="Lipzen A."/>
            <person name="Pennachio C."/>
            <person name="Riley R."/>
            <person name="Schakwitz W."/>
            <person name="Umezawa K."/>
            <person name="Ohm R.A."/>
            <person name="Grigoriev I.V."/>
            <person name="Nagy L.G."/>
            <person name="Gibbons J."/>
            <person name="Hibbett D."/>
        </authorList>
    </citation>
    <scope>NUCLEOTIDE SEQUENCE [LARGE SCALE GENOMIC DNA]</scope>
    <source>
        <strain evidence="2">ALCF2SS1-6</strain>
    </source>
</reference>
<evidence type="ECO:0000313" key="2">
    <source>
        <dbReference type="EMBL" id="RPD52710.1"/>
    </source>
</evidence>
<feature type="region of interest" description="Disordered" evidence="1">
    <location>
        <begin position="169"/>
        <end position="212"/>
    </location>
</feature>
<protein>
    <submittedName>
        <fullName evidence="2">Uncharacterized protein</fullName>
    </submittedName>
</protein>
<dbReference type="OrthoDB" id="273181at2759"/>
<proteinExistence type="predicted"/>
<dbReference type="STRING" id="1328759.A0A5C2RNL5"/>
<dbReference type="EMBL" id="ML122344">
    <property type="protein sequence ID" value="RPD52710.1"/>
    <property type="molecule type" value="Genomic_DNA"/>
</dbReference>
<sequence length="212" mass="23139">MDLAIQSPPRACIRRRTTPTGTALHSLHRPLSFLHALLVLPTRPDPHLPIRALAVDQFSDLHLAYFLTHARDHVLFPLLQGLEGDDEQQNTFRVSAYTPTFFASEVSGSHSFDVAVQLNPTVEAPWSIPPEPSEKIPVPANPSPSLYDADRHAVEARLEKDIGAPIAISRPRGELAQVSRNPPVLESNDNELGDIPLGSEADAGLETGVQHP</sequence>
<evidence type="ECO:0000313" key="3">
    <source>
        <dbReference type="Proteomes" id="UP000313359"/>
    </source>
</evidence>
<name>A0A5C2RNL5_9APHY</name>
<organism evidence="2 3">
    <name type="scientific">Lentinus tigrinus ALCF2SS1-6</name>
    <dbReference type="NCBI Taxonomy" id="1328759"/>
    <lineage>
        <taxon>Eukaryota</taxon>
        <taxon>Fungi</taxon>
        <taxon>Dikarya</taxon>
        <taxon>Basidiomycota</taxon>
        <taxon>Agaricomycotina</taxon>
        <taxon>Agaricomycetes</taxon>
        <taxon>Polyporales</taxon>
        <taxon>Polyporaceae</taxon>
        <taxon>Lentinus</taxon>
    </lineage>
</organism>
<keyword evidence="3" id="KW-1185">Reference proteome</keyword>
<dbReference type="AlphaFoldDB" id="A0A5C2RNL5"/>
<dbReference type="Proteomes" id="UP000313359">
    <property type="component" value="Unassembled WGS sequence"/>
</dbReference>
<gene>
    <name evidence="2" type="ORF">L227DRAFT_617604</name>
</gene>
<evidence type="ECO:0000256" key="1">
    <source>
        <dbReference type="SAM" id="MobiDB-lite"/>
    </source>
</evidence>